<dbReference type="PANTHER" id="PTHR43413:SF8">
    <property type="entry name" value="HTH-TYPE TRANSCRIPTIONAL REGULATOR PTR1"/>
    <property type="match status" value="1"/>
</dbReference>
<sequence>MKLNKTDNLDVKILSNLLNNCRESDRQIGQKIGLSGVAVRSRIDKMLRLNLIEKFTLKIEPHLLGYNVIYLVTTGQDVNEIIKQVKLVGEPFFVVPCVGGYSACGIVVKGEVEQKIAIIKNLLKQVRILNIFEAEDAGIESDLTKTDLDVIEQLLKNPREQIDAVAKNAKISSKTVARSIEKLQKLSPAFQFTLTYDPTKIKPYISHAILCVVNGNIKNLLKTLEKQFEDHFMQMPFIAKNQIALFLYSEDIFEMDEMVQKASSVENVVAVENFMPKKISLPQDWIKNAIKENRKSEKLHLLRNVV</sequence>
<protein>
    <recommendedName>
        <fullName evidence="4">HTH asnC-type domain-containing protein</fullName>
    </recommendedName>
</protein>
<dbReference type="InterPro" id="IPR019888">
    <property type="entry name" value="Tscrpt_reg_AsnC-like"/>
</dbReference>
<dbReference type="InterPro" id="IPR000485">
    <property type="entry name" value="AsnC-type_HTH_dom"/>
</dbReference>
<keyword evidence="1" id="KW-0805">Transcription regulation</keyword>
<evidence type="ECO:0000313" key="5">
    <source>
        <dbReference type="EMBL" id="SVB50701.1"/>
    </source>
</evidence>
<dbReference type="Pfam" id="PF13404">
    <property type="entry name" value="HTH_AsnC-type"/>
    <property type="match status" value="1"/>
</dbReference>
<evidence type="ECO:0000256" key="3">
    <source>
        <dbReference type="ARBA" id="ARBA00023163"/>
    </source>
</evidence>
<gene>
    <name evidence="5" type="ORF">METZ01_LOCUS203555</name>
</gene>
<proteinExistence type="predicted"/>
<keyword evidence="3" id="KW-0804">Transcription</keyword>
<dbReference type="AlphaFoldDB" id="A0A382EL61"/>
<feature type="domain" description="HTH asnC-type" evidence="4">
    <location>
        <begin position="7"/>
        <end position="67"/>
    </location>
</feature>
<dbReference type="InterPro" id="IPR036388">
    <property type="entry name" value="WH-like_DNA-bd_sf"/>
</dbReference>
<name>A0A382EL61_9ZZZZ</name>
<dbReference type="InterPro" id="IPR036390">
    <property type="entry name" value="WH_DNA-bd_sf"/>
</dbReference>
<evidence type="ECO:0000256" key="1">
    <source>
        <dbReference type="ARBA" id="ARBA00023015"/>
    </source>
</evidence>
<dbReference type="PROSITE" id="PS50956">
    <property type="entry name" value="HTH_ASNC_2"/>
    <property type="match status" value="1"/>
</dbReference>
<dbReference type="InterPro" id="IPR050684">
    <property type="entry name" value="HTH-Siroheme_Decarb"/>
</dbReference>
<accession>A0A382EL61</accession>
<dbReference type="PANTHER" id="PTHR43413">
    <property type="entry name" value="TRANSCRIPTIONAL REGULATOR, ASNC FAMILY"/>
    <property type="match status" value="1"/>
</dbReference>
<dbReference type="GO" id="GO:0043565">
    <property type="term" value="F:sequence-specific DNA binding"/>
    <property type="evidence" value="ECO:0007669"/>
    <property type="project" value="InterPro"/>
</dbReference>
<organism evidence="5">
    <name type="scientific">marine metagenome</name>
    <dbReference type="NCBI Taxonomy" id="408172"/>
    <lineage>
        <taxon>unclassified sequences</taxon>
        <taxon>metagenomes</taxon>
        <taxon>ecological metagenomes</taxon>
    </lineage>
</organism>
<dbReference type="Pfam" id="PF13412">
    <property type="entry name" value="HTH_24"/>
    <property type="match status" value="1"/>
</dbReference>
<evidence type="ECO:0000259" key="4">
    <source>
        <dbReference type="PROSITE" id="PS50956"/>
    </source>
</evidence>
<keyword evidence="2" id="KW-0238">DNA-binding</keyword>
<dbReference type="SUPFAM" id="SSF46785">
    <property type="entry name" value="Winged helix' DNA-binding domain"/>
    <property type="match status" value="1"/>
</dbReference>
<dbReference type="EMBL" id="UINC01044784">
    <property type="protein sequence ID" value="SVB50701.1"/>
    <property type="molecule type" value="Genomic_DNA"/>
</dbReference>
<dbReference type="SMART" id="SM00344">
    <property type="entry name" value="HTH_ASNC"/>
    <property type="match status" value="1"/>
</dbReference>
<reference evidence="5" key="1">
    <citation type="submission" date="2018-05" db="EMBL/GenBank/DDBJ databases">
        <authorList>
            <person name="Lanie J.A."/>
            <person name="Ng W.-L."/>
            <person name="Kazmierczak K.M."/>
            <person name="Andrzejewski T.M."/>
            <person name="Davidsen T.M."/>
            <person name="Wayne K.J."/>
            <person name="Tettelin H."/>
            <person name="Glass J.I."/>
            <person name="Rusch D."/>
            <person name="Podicherti R."/>
            <person name="Tsui H.-C.T."/>
            <person name="Winkler M.E."/>
        </authorList>
    </citation>
    <scope>NUCLEOTIDE SEQUENCE</scope>
</reference>
<dbReference type="Gene3D" id="1.10.10.10">
    <property type="entry name" value="Winged helix-like DNA-binding domain superfamily/Winged helix DNA-binding domain"/>
    <property type="match status" value="2"/>
</dbReference>
<evidence type="ECO:0000256" key="2">
    <source>
        <dbReference type="ARBA" id="ARBA00023125"/>
    </source>
</evidence>
<dbReference type="PRINTS" id="PR00033">
    <property type="entry name" value="HTHASNC"/>
</dbReference>